<dbReference type="InterPro" id="IPR019407">
    <property type="entry name" value="CTU2"/>
</dbReference>
<dbReference type="InterPro" id="IPR014729">
    <property type="entry name" value="Rossmann-like_a/b/a_fold"/>
</dbReference>
<dbReference type="GO" id="GO:0016783">
    <property type="term" value="F:sulfurtransferase activity"/>
    <property type="evidence" value="ECO:0007669"/>
    <property type="project" value="TreeGrafter"/>
</dbReference>
<evidence type="ECO:0000256" key="2">
    <source>
        <dbReference type="ARBA" id="ARBA00022694"/>
    </source>
</evidence>
<dbReference type="Pfam" id="PF10288">
    <property type="entry name" value="CTU2"/>
    <property type="match status" value="1"/>
</dbReference>
<evidence type="ECO:0000313" key="5">
    <source>
        <dbReference type="Ensembl" id="ENSNMLP00000013901.1"/>
    </source>
</evidence>
<dbReference type="UniPathway" id="UPA00988"/>
<evidence type="ECO:0000256" key="4">
    <source>
        <dbReference type="SAM" id="MobiDB-lite"/>
    </source>
</evidence>
<organism evidence="5 6">
    <name type="scientific">Neogobius melanostomus</name>
    <name type="common">round goby</name>
    <dbReference type="NCBI Taxonomy" id="47308"/>
    <lineage>
        <taxon>Eukaryota</taxon>
        <taxon>Metazoa</taxon>
        <taxon>Chordata</taxon>
        <taxon>Craniata</taxon>
        <taxon>Vertebrata</taxon>
        <taxon>Euteleostomi</taxon>
        <taxon>Actinopterygii</taxon>
        <taxon>Neopterygii</taxon>
        <taxon>Teleostei</taxon>
        <taxon>Neoteleostei</taxon>
        <taxon>Acanthomorphata</taxon>
        <taxon>Gobiaria</taxon>
        <taxon>Gobiiformes</taxon>
        <taxon>Gobioidei</taxon>
        <taxon>Gobiidae</taxon>
        <taxon>Benthophilinae</taxon>
        <taxon>Neogobiini</taxon>
        <taxon>Neogobius</taxon>
    </lineage>
</organism>
<evidence type="ECO:0000256" key="1">
    <source>
        <dbReference type="ARBA" id="ARBA00022490"/>
    </source>
</evidence>
<dbReference type="GO" id="GO:0016779">
    <property type="term" value="F:nucleotidyltransferase activity"/>
    <property type="evidence" value="ECO:0007669"/>
    <property type="project" value="UniProtKB-UniRule"/>
</dbReference>
<dbReference type="SUPFAM" id="SSF52402">
    <property type="entry name" value="Adenine nucleotide alpha hydrolases-like"/>
    <property type="match status" value="1"/>
</dbReference>
<dbReference type="HAMAP" id="MF_03054">
    <property type="entry name" value="CTU2"/>
    <property type="match status" value="1"/>
</dbReference>
<reference evidence="5" key="2">
    <citation type="submission" date="2025-09" db="UniProtKB">
        <authorList>
            <consortium name="Ensembl"/>
        </authorList>
    </citation>
    <scope>IDENTIFICATION</scope>
</reference>
<dbReference type="PANTHER" id="PTHR20882">
    <property type="entry name" value="CYTOPLASMIC TRNA 2-THIOLATION PROTEIN 2"/>
    <property type="match status" value="1"/>
</dbReference>
<evidence type="ECO:0000256" key="3">
    <source>
        <dbReference type="HAMAP-Rule" id="MF_03054"/>
    </source>
</evidence>
<comment type="function">
    <text evidence="3">Plays a central role in 2-thiolation of mcm(5)S(2)U at tRNA wobble positions of tRNA(Lys), tRNA(Glu) and tRNA(Gln). May act by forming a heterodimer with CTU1/ATPBD3 that ligates sulfur from thiocarboxylated URM1 onto the uridine of tRNAs at wobble position.</text>
</comment>
<feature type="region of interest" description="Disordered" evidence="4">
    <location>
        <begin position="438"/>
        <end position="457"/>
    </location>
</feature>
<dbReference type="GO" id="GO:0032447">
    <property type="term" value="P:protein urmylation"/>
    <property type="evidence" value="ECO:0007669"/>
    <property type="project" value="UniProtKB-UniRule"/>
</dbReference>
<dbReference type="GO" id="GO:0000049">
    <property type="term" value="F:tRNA binding"/>
    <property type="evidence" value="ECO:0007669"/>
    <property type="project" value="InterPro"/>
</dbReference>
<dbReference type="Proteomes" id="UP000694523">
    <property type="component" value="Unplaced"/>
</dbReference>
<comment type="pathway">
    <text evidence="3">tRNA modification; 5-methoxycarbonylmethyl-2-thiouridine-tRNA biosynthesis.</text>
</comment>
<dbReference type="GO" id="GO:0005829">
    <property type="term" value="C:cytosol"/>
    <property type="evidence" value="ECO:0007669"/>
    <property type="project" value="TreeGrafter"/>
</dbReference>
<name>A0A8C6T0C2_9GOBI</name>
<dbReference type="Gene3D" id="3.40.50.620">
    <property type="entry name" value="HUPs"/>
    <property type="match status" value="1"/>
</dbReference>
<dbReference type="AlphaFoldDB" id="A0A8C6T0C2"/>
<proteinExistence type="inferred from homology"/>
<sequence>MELLLNKTRLLFFQLSGGHCDSRQDNTVDALNKNLRKPQHHFALANKEAMRSKHQAAQSISKLCVKCKVHPPAVLLRVGDPYCRSCFNDYFIHKFRAMLGKNRVIFPGEKVLLAVSGGPSSCSMLHQVQEGLSVNAHKKLRFTPGIVFIDEGALTGRSLEDRNKTNSELKALFESTGLPFYIIPLEHVLELPISVLIQPHVRSTESATSYKVAVAEFDQNNQSVAAQLPGQEQDPAAVSEVHTLKLQQLMASVKTHTARDELLCTLRQHLLLHTARSEGYSKLMLGDSCTRLAMKLLSNISLGRGAQAALDTGFSDSRYGDVIAVRPMRDYSAKEIAYYNHLFSVPSVFIPGLDFKTSDKDSIQRLTEGFVIKLQSEFPSTVSTIYRTSEKLQTACEAPTALNDSPRCVLCLCALDTAAENASAFQATMISEQLSQKKSPQNDCLPTHKGSTDKTQSSSADCSGLCHGGSCCSNRLEPMELKTLLCYSCQLTIKDMSSLEHMPNYIISETQRRLRRSQMKAEISNFLLD</sequence>
<reference evidence="5" key="1">
    <citation type="submission" date="2025-08" db="UniProtKB">
        <authorList>
            <consortium name="Ensembl"/>
        </authorList>
    </citation>
    <scope>IDENTIFICATION</scope>
</reference>
<accession>A0A8C6T0C2</accession>
<keyword evidence="1 3" id="KW-0963">Cytoplasm</keyword>
<gene>
    <name evidence="3" type="primary">CTU2</name>
    <name evidence="3" type="synonym">NCS2</name>
</gene>
<evidence type="ECO:0000313" key="6">
    <source>
        <dbReference type="Proteomes" id="UP000694523"/>
    </source>
</evidence>
<dbReference type="GO" id="GO:0002143">
    <property type="term" value="P:tRNA wobble position uridine thiolation"/>
    <property type="evidence" value="ECO:0007669"/>
    <property type="project" value="TreeGrafter"/>
</dbReference>
<keyword evidence="2 3" id="KW-0819">tRNA processing</keyword>
<comment type="similarity">
    <text evidence="3">Belongs to the CTU2/NCS2 family.</text>
</comment>
<keyword evidence="6" id="KW-1185">Reference proteome</keyword>
<protein>
    <recommendedName>
        <fullName evidence="3">Cytoplasmic tRNA 2-thiolation protein 2</fullName>
    </recommendedName>
</protein>
<dbReference type="Ensembl" id="ENSNMLT00000015642.1">
    <property type="protein sequence ID" value="ENSNMLP00000013901.1"/>
    <property type="gene ID" value="ENSNMLG00000009308.1"/>
</dbReference>
<dbReference type="PANTHER" id="PTHR20882:SF14">
    <property type="entry name" value="CYTOPLASMIC TRNA 2-THIOLATION PROTEIN 2"/>
    <property type="match status" value="1"/>
</dbReference>
<comment type="subcellular location">
    <subcellularLocation>
        <location evidence="3">Cytoplasm</location>
    </subcellularLocation>
</comment>